<dbReference type="GO" id="GO:0008233">
    <property type="term" value="F:peptidase activity"/>
    <property type="evidence" value="ECO:0007669"/>
    <property type="project" value="UniProtKB-KW"/>
</dbReference>
<proteinExistence type="predicted"/>
<organism evidence="2">
    <name type="scientific">uncultured Caudovirales phage</name>
    <dbReference type="NCBI Taxonomy" id="2100421"/>
    <lineage>
        <taxon>Viruses</taxon>
        <taxon>Duplodnaviria</taxon>
        <taxon>Heunggongvirae</taxon>
        <taxon>Uroviricota</taxon>
        <taxon>Caudoviricetes</taxon>
        <taxon>Peduoviridae</taxon>
        <taxon>Maltschvirus</taxon>
        <taxon>Maltschvirus maltsch</taxon>
    </lineage>
</organism>
<keyword evidence="2" id="KW-0645">Protease</keyword>
<sequence>MKLTTPMQITAADSNERTISGRIVAFNEHANASTGKVVFARGSIQPQDVFLNLEHDNTRRIGKSIAMSVNDKEMTATFKIANTTAGTDALIEAMDGLRDGFSIELAVDNYEMQKDGTMKVINGQLTAVALVTEPAVRSARVSEVAASEDSETETVADTTNQNEGDKVENTTEQAAPAVEPVAAPEVAPVQASRPAYYTAPRSPIVDKVSYLEHYLKASILHDEDSRQYVKAADNTTSTAPGMIPTPQSTNVINALANADRGMIDAISRESLVSEGMTFEIPKISAVPTVDQIDEGDAITESSLSATFLSVSVKPFKGRAISTVELIDRSRPEYLTALLQNLEFAYAKETDAYVTAAIQAAANTTAQSANTAAGFLGYTSKAVANVYGASLGFARSLVVSPTQWGNIMGYNDNGAPLYNAANPSNQAGNVGNGSLRGVVSPGLNLHVSRSIGTAGSTTAEGDLSMVVINPDSYTWYESPRFTLRTNVNSDGTIDILYYGYGALATKVANGATWNNLA</sequence>
<dbReference type="Pfam" id="PF25209">
    <property type="entry name" value="Phage_capsid_4"/>
    <property type="match status" value="1"/>
</dbReference>
<dbReference type="EMBL" id="LR796536">
    <property type="protein sequence ID" value="CAB4149924.1"/>
    <property type="molecule type" value="Genomic_DNA"/>
</dbReference>
<protein>
    <submittedName>
        <fullName evidence="2">Prohead protease</fullName>
    </submittedName>
</protein>
<gene>
    <name evidence="2" type="ORF">UFOVP560_8</name>
</gene>
<feature type="region of interest" description="Disordered" evidence="1">
    <location>
        <begin position="141"/>
        <end position="175"/>
    </location>
</feature>
<accession>A0A6J5MSU1</accession>
<keyword evidence="2" id="KW-0378">Hydrolase</keyword>
<evidence type="ECO:0000256" key="1">
    <source>
        <dbReference type="SAM" id="MobiDB-lite"/>
    </source>
</evidence>
<reference evidence="2" key="1">
    <citation type="submission" date="2020-04" db="EMBL/GenBank/DDBJ databases">
        <authorList>
            <person name="Chiriac C."/>
            <person name="Salcher M."/>
            <person name="Ghai R."/>
            <person name="Kavagutti S V."/>
        </authorList>
    </citation>
    <scope>NUCLEOTIDE SEQUENCE</scope>
</reference>
<evidence type="ECO:0000313" key="2">
    <source>
        <dbReference type="EMBL" id="CAB4149924.1"/>
    </source>
</evidence>
<name>A0A6J5MSU1_9CAUD</name>
<dbReference type="GO" id="GO:0006508">
    <property type="term" value="P:proteolysis"/>
    <property type="evidence" value="ECO:0007669"/>
    <property type="project" value="UniProtKB-KW"/>
</dbReference>
<dbReference type="SUPFAM" id="SSF56563">
    <property type="entry name" value="Major capsid protein gp5"/>
    <property type="match status" value="1"/>
</dbReference>